<keyword evidence="1" id="KW-0175">Coiled coil</keyword>
<feature type="compositionally biased region" description="Low complexity" evidence="2">
    <location>
        <begin position="247"/>
        <end position="266"/>
    </location>
</feature>
<dbReference type="GeneID" id="54560603"/>
<sequence>MDDQASIWLSGGQPSSTPPPTHNASSMITYTPTALKIIGQQCSQRLPPANAVQAMFLYELQRQSESEQLFKNQMFRLARSEDASTIQQRRIEELEGKVVGLEKKIMEKVHEERIATSQSMMHMLGAKIKGVTEKVEGLEGAIGSLSARVEEVAQERTKETSDGQAEDKKAAFVKMMKAEIDVLFEDRDGILDIIGGLKARLAELELKSKSEEPPQPSTSSIAAPTSIAEPTNIAKDTTNISKDTTDNTLNIVTNGTNGTTVTKGINATGGVNSGPQPRLPIGPSHRAPTSGTSTPTQAQRLPLRPSTPSQTPLDLSIPKGKAHVTLRGSNHAPPPVPTPSDGNLRPFSPGKQWTS</sequence>
<keyword evidence="4" id="KW-1185">Reference proteome</keyword>
<organism evidence="3 4">
    <name type="scientific">Zasmidium cellare ATCC 36951</name>
    <dbReference type="NCBI Taxonomy" id="1080233"/>
    <lineage>
        <taxon>Eukaryota</taxon>
        <taxon>Fungi</taxon>
        <taxon>Dikarya</taxon>
        <taxon>Ascomycota</taxon>
        <taxon>Pezizomycotina</taxon>
        <taxon>Dothideomycetes</taxon>
        <taxon>Dothideomycetidae</taxon>
        <taxon>Mycosphaerellales</taxon>
        <taxon>Mycosphaerellaceae</taxon>
        <taxon>Zasmidium</taxon>
    </lineage>
</organism>
<gene>
    <name evidence="3" type="ORF">M409DRAFT_24662</name>
</gene>
<dbReference type="AlphaFoldDB" id="A0A6A6CF57"/>
<name>A0A6A6CF57_ZASCE</name>
<evidence type="ECO:0000313" key="3">
    <source>
        <dbReference type="EMBL" id="KAF2165283.1"/>
    </source>
</evidence>
<reference evidence="3" key="1">
    <citation type="journal article" date="2020" name="Stud. Mycol.">
        <title>101 Dothideomycetes genomes: a test case for predicting lifestyles and emergence of pathogens.</title>
        <authorList>
            <person name="Haridas S."/>
            <person name="Albert R."/>
            <person name="Binder M."/>
            <person name="Bloem J."/>
            <person name="Labutti K."/>
            <person name="Salamov A."/>
            <person name="Andreopoulos B."/>
            <person name="Baker S."/>
            <person name="Barry K."/>
            <person name="Bills G."/>
            <person name="Bluhm B."/>
            <person name="Cannon C."/>
            <person name="Castanera R."/>
            <person name="Culley D."/>
            <person name="Daum C."/>
            <person name="Ezra D."/>
            <person name="Gonzalez J."/>
            <person name="Henrissat B."/>
            <person name="Kuo A."/>
            <person name="Liang C."/>
            <person name="Lipzen A."/>
            <person name="Lutzoni F."/>
            <person name="Magnuson J."/>
            <person name="Mondo S."/>
            <person name="Nolan M."/>
            <person name="Ohm R."/>
            <person name="Pangilinan J."/>
            <person name="Park H.-J."/>
            <person name="Ramirez L."/>
            <person name="Alfaro M."/>
            <person name="Sun H."/>
            <person name="Tritt A."/>
            <person name="Yoshinaga Y."/>
            <person name="Zwiers L.-H."/>
            <person name="Turgeon B."/>
            <person name="Goodwin S."/>
            <person name="Spatafora J."/>
            <person name="Crous P."/>
            <person name="Grigoriev I."/>
        </authorList>
    </citation>
    <scope>NUCLEOTIDE SEQUENCE</scope>
    <source>
        <strain evidence="3">ATCC 36951</strain>
    </source>
</reference>
<evidence type="ECO:0000256" key="1">
    <source>
        <dbReference type="SAM" id="Coils"/>
    </source>
</evidence>
<feature type="compositionally biased region" description="Polar residues" evidence="2">
    <location>
        <begin position="287"/>
        <end position="299"/>
    </location>
</feature>
<evidence type="ECO:0000313" key="4">
    <source>
        <dbReference type="Proteomes" id="UP000799537"/>
    </source>
</evidence>
<accession>A0A6A6CF57</accession>
<dbReference type="RefSeq" id="XP_033666172.1">
    <property type="nucleotide sequence ID" value="XM_033807331.1"/>
</dbReference>
<proteinExistence type="predicted"/>
<feature type="coiled-coil region" evidence="1">
    <location>
        <begin position="77"/>
        <end position="111"/>
    </location>
</feature>
<evidence type="ECO:0000256" key="2">
    <source>
        <dbReference type="SAM" id="MobiDB-lite"/>
    </source>
</evidence>
<dbReference type="EMBL" id="ML993601">
    <property type="protein sequence ID" value="KAF2165283.1"/>
    <property type="molecule type" value="Genomic_DNA"/>
</dbReference>
<feature type="region of interest" description="Disordered" evidence="2">
    <location>
        <begin position="1"/>
        <end position="25"/>
    </location>
</feature>
<dbReference type="OrthoDB" id="3863316at2759"/>
<feature type="region of interest" description="Disordered" evidence="2">
    <location>
        <begin position="208"/>
        <end position="355"/>
    </location>
</feature>
<dbReference type="Proteomes" id="UP000799537">
    <property type="component" value="Unassembled WGS sequence"/>
</dbReference>
<feature type="compositionally biased region" description="Low complexity" evidence="2">
    <location>
        <begin position="217"/>
        <end position="228"/>
    </location>
</feature>
<protein>
    <submittedName>
        <fullName evidence="3">Uncharacterized protein</fullName>
    </submittedName>
</protein>